<evidence type="ECO:0000313" key="7">
    <source>
        <dbReference type="Proteomes" id="UP001596512"/>
    </source>
</evidence>
<dbReference type="InterPro" id="IPR036291">
    <property type="entry name" value="NAD(P)-bd_dom_sf"/>
</dbReference>
<evidence type="ECO:0000256" key="4">
    <source>
        <dbReference type="ARBA" id="ARBA00023027"/>
    </source>
</evidence>
<keyword evidence="7" id="KW-1185">Reference proteome</keyword>
<keyword evidence="4" id="KW-0520">NAD</keyword>
<accession>A0ABW2TUM7</accession>
<protein>
    <submittedName>
        <fullName evidence="6">Zinc-binding dehydrogenase</fullName>
    </submittedName>
</protein>
<dbReference type="Gene3D" id="3.90.180.10">
    <property type="entry name" value="Medium-chain alcohol dehydrogenases, catalytic domain"/>
    <property type="match status" value="1"/>
</dbReference>
<evidence type="ECO:0000256" key="2">
    <source>
        <dbReference type="ARBA" id="ARBA00022723"/>
    </source>
</evidence>
<gene>
    <name evidence="6" type="ORF">ACFQV2_27425</name>
</gene>
<keyword evidence="3" id="KW-0862">Zinc</keyword>
<reference evidence="7" key="1">
    <citation type="journal article" date="2019" name="Int. J. Syst. Evol. Microbiol.">
        <title>The Global Catalogue of Microorganisms (GCM) 10K type strain sequencing project: providing services to taxonomists for standard genome sequencing and annotation.</title>
        <authorList>
            <consortium name="The Broad Institute Genomics Platform"/>
            <consortium name="The Broad Institute Genome Sequencing Center for Infectious Disease"/>
            <person name="Wu L."/>
            <person name="Ma J."/>
        </authorList>
    </citation>
    <scope>NUCLEOTIDE SEQUENCE [LARGE SCALE GENOMIC DNA]</scope>
    <source>
        <strain evidence="7">JCM 17695</strain>
    </source>
</reference>
<evidence type="ECO:0000313" key="6">
    <source>
        <dbReference type="EMBL" id="MFC7616637.1"/>
    </source>
</evidence>
<dbReference type="Pfam" id="PF00107">
    <property type="entry name" value="ADH_zinc_N"/>
    <property type="match status" value="1"/>
</dbReference>
<organism evidence="6 7">
    <name type="scientific">Actinokineospora soli</name>
    <dbReference type="NCBI Taxonomy" id="1048753"/>
    <lineage>
        <taxon>Bacteria</taxon>
        <taxon>Bacillati</taxon>
        <taxon>Actinomycetota</taxon>
        <taxon>Actinomycetes</taxon>
        <taxon>Pseudonocardiales</taxon>
        <taxon>Pseudonocardiaceae</taxon>
        <taxon>Actinokineospora</taxon>
    </lineage>
</organism>
<dbReference type="PANTHER" id="PTHR43880:SF12">
    <property type="entry name" value="ALCOHOL DEHYDROGENASE CLASS-3"/>
    <property type="match status" value="1"/>
</dbReference>
<dbReference type="PANTHER" id="PTHR43880">
    <property type="entry name" value="ALCOHOL DEHYDROGENASE"/>
    <property type="match status" value="1"/>
</dbReference>
<keyword evidence="2" id="KW-0479">Metal-binding</keyword>
<sequence length="201" mass="20490">MLGCAVLTGAGAVFNTAKVRPGQSVAVVGLGGVGLSVLQAARIAGAGPIIALDVQDKAELALAHGATDFVRSDETAGKAVRKLTGGRGADVVVECVGHPAAIRTAWSASRRGGHVVVVGVGSAKAKVEFSALELYWFGRTLSGCVYGEIDPEVDVPRLLDWVRSGQLDAGSLITARTDLSGIEGAFAEMEAGRGGRTLVIP</sequence>
<feature type="domain" description="Alcohol dehydrogenase-like C-terminal" evidence="5">
    <location>
        <begin position="32"/>
        <end position="162"/>
    </location>
</feature>
<dbReference type="EMBL" id="JBHTEY010000004">
    <property type="protein sequence ID" value="MFC7616637.1"/>
    <property type="molecule type" value="Genomic_DNA"/>
</dbReference>
<name>A0ABW2TUM7_9PSEU</name>
<dbReference type="Gene3D" id="3.40.50.720">
    <property type="entry name" value="NAD(P)-binding Rossmann-like Domain"/>
    <property type="match status" value="1"/>
</dbReference>
<dbReference type="SUPFAM" id="SSF51735">
    <property type="entry name" value="NAD(P)-binding Rossmann-fold domains"/>
    <property type="match status" value="1"/>
</dbReference>
<dbReference type="InterPro" id="IPR013149">
    <property type="entry name" value="ADH-like_C"/>
</dbReference>
<evidence type="ECO:0000256" key="3">
    <source>
        <dbReference type="ARBA" id="ARBA00022833"/>
    </source>
</evidence>
<evidence type="ECO:0000256" key="1">
    <source>
        <dbReference type="ARBA" id="ARBA00008072"/>
    </source>
</evidence>
<proteinExistence type="inferred from homology"/>
<comment type="similarity">
    <text evidence="1">Belongs to the zinc-containing alcohol dehydrogenase family.</text>
</comment>
<evidence type="ECO:0000259" key="5">
    <source>
        <dbReference type="Pfam" id="PF00107"/>
    </source>
</evidence>
<comment type="caution">
    <text evidence="6">The sequence shown here is derived from an EMBL/GenBank/DDBJ whole genome shotgun (WGS) entry which is preliminary data.</text>
</comment>
<dbReference type="Proteomes" id="UP001596512">
    <property type="component" value="Unassembled WGS sequence"/>
</dbReference>